<feature type="compositionally biased region" description="Low complexity" evidence="1">
    <location>
        <begin position="85"/>
        <end position="105"/>
    </location>
</feature>
<name>A0A7J7SJK4_RHIFE</name>
<sequence>MKENTAPGSAGAVRVGDRGVPGSGGFCELNLAGSERTLPGGPAWVQGSVLETAEPRGGAESRKFATGTAPPRLEQPLVGKPGAGALAAESRSASPPRGSPSLSSGVERCSKPARGHPGPFASFPRGLAPASQPAAGASHSLRGPRSEGARLQPRLPGSGGSGIARRLQGGRPPGKLEGLSRLATPQDRLSQQFAKIIRQNPEVTPLAVHIRKEDAAQPGAWAGNPHPPSERKEARKVSKRLSWARNLMNYFREGELKRTRRHFPPRQSLSNCLFFSQTVCL</sequence>
<feature type="region of interest" description="Disordered" evidence="1">
    <location>
        <begin position="1"/>
        <end position="180"/>
    </location>
</feature>
<protein>
    <submittedName>
        <fullName evidence="2">Uncharacterized protein</fullName>
    </submittedName>
</protein>
<gene>
    <name evidence="2" type="ORF">mRhiFer1_009190</name>
</gene>
<reference evidence="2 3" key="1">
    <citation type="journal article" date="2020" name="Nature">
        <title>Six reference-quality genomes reveal evolution of bat adaptations.</title>
        <authorList>
            <person name="Jebb D."/>
            <person name="Huang Z."/>
            <person name="Pippel M."/>
            <person name="Hughes G.M."/>
            <person name="Lavrichenko K."/>
            <person name="Devanna P."/>
            <person name="Winkler S."/>
            <person name="Jermiin L.S."/>
            <person name="Skirmuntt E.C."/>
            <person name="Katzourakis A."/>
            <person name="Burkitt-Gray L."/>
            <person name="Ray D.A."/>
            <person name="Sullivan K.A.M."/>
            <person name="Roscito J.G."/>
            <person name="Kirilenko B.M."/>
            <person name="Davalos L.M."/>
            <person name="Corthals A.P."/>
            <person name="Power M.L."/>
            <person name="Jones G."/>
            <person name="Ransome R.D."/>
            <person name="Dechmann D.K.N."/>
            <person name="Locatelli A.G."/>
            <person name="Puechmaille S.J."/>
            <person name="Fedrigo O."/>
            <person name="Jarvis E.D."/>
            <person name="Hiller M."/>
            <person name="Vernes S.C."/>
            <person name="Myers E.W."/>
            <person name="Teeling E.C."/>
        </authorList>
    </citation>
    <scope>NUCLEOTIDE SEQUENCE [LARGE SCALE GENOMIC DNA]</scope>
    <source>
        <strain evidence="2">MRhiFer1</strain>
        <tissue evidence="2">Lung</tissue>
    </source>
</reference>
<dbReference type="EMBL" id="JACAGC010000022">
    <property type="protein sequence ID" value="KAF6288484.1"/>
    <property type="molecule type" value="Genomic_DNA"/>
</dbReference>
<organism evidence="2 3">
    <name type="scientific">Rhinolophus ferrumequinum</name>
    <name type="common">Greater horseshoe bat</name>
    <dbReference type="NCBI Taxonomy" id="59479"/>
    <lineage>
        <taxon>Eukaryota</taxon>
        <taxon>Metazoa</taxon>
        <taxon>Chordata</taxon>
        <taxon>Craniata</taxon>
        <taxon>Vertebrata</taxon>
        <taxon>Euteleostomi</taxon>
        <taxon>Mammalia</taxon>
        <taxon>Eutheria</taxon>
        <taxon>Laurasiatheria</taxon>
        <taxon>Chiroptera</taxon>
        <taxon>Yinpterochiroptera</taxon>
        <taxon>Rhinolophoidea</taxon>
        <taxon>Rhinolophidae</taxon>
        <taxon>Rhinolophinae</taxon>
        <taxon>Rhinolophus</taxon>
    </lineage>
</organism>
<evidence type="ECO:0000313" key="2">
    <source>
        <dbReference type="EMBL" id="KAF6288484.1"/>
    </source>
</evidence>
<proteinExistence type="predicted"/>
<evidence type="ECO:0000256" key="1">
    <source>
        <dbReference type="SAM" id="MobiDB-lite"/>
    </source>
</evidence>
<feature type="compositionally biased region" description="Basic and acidic residues" evidence="1">
    <location>
        <begin position="53"/>
        <end position="63"/>
    </location>
</feature>
<evidence type="ECO:0000313" key="3">
    <source>
        <dbReference type="Proteomes" id="UP000585614"/>
    </source>
</evidence>
<feature type="region of interest" description="Disordered" evidence="1">
    <location>
        <begin position="217"/>
        <end position="237"/>
    </location>
</feature>
<dbReference type="Proteomes" id="UP000585614">
    <property type="component" value="Unassembled WGS sequence"/>
</dbReference>
<accession>A0A7J7SJK4</accession>
<dbReference type="AlphaFoldDB" id="A0A7J7SJK4"/>
<comment type="caution">
    <text evidence="2">The sequence shown here is derived from an EMBL/GenBank/DDBJ whole genome shotgun (WGS) entry which is preliminary data.</text>
</comment>